<feature type="region of interest" description="Disordered" evidence="1">
    <location>
        <begin position="242"/>
        <end position="266"/>
    </location>
</feature>
<evidence type="ECO:0000256" key="1">
    <source>
        <dbReference type="SAM" id="MobiDB-lite"/>
    </source>
</evidence>
<gene>
    <name evidence="2" type="ORF">ACFQO7_18940</name>
</gene>
<evidence type="ECO:0008006" key="4">
    <source>
        <dbReference type="Google" id="ProtNLM"/>
    </source>
</evidence>
<dbReference type="EMBL" id="JBHTAC010000018">
    <property type="protein sequence ID" value="MFC7244556.1"/>
    <property type="molecule type" value="Genomic_DNA"/>
</dbReference>
<evidence type="ECO:0000313" key="2">
    <source>
        <dbReference type="EMBL" id="MFC7244556.1"/>
    </source>
</evidence>
<dbReference type="SUPFAM" id="SSF53271">
    <property type="entry name" value="PRTase-like"/>
    <property type="match status" value="1"/>
</dbReference>
<protein>
    <recommendedName>
        <fullName evidence="4">Orotate phosphoribosyltransferase</fullName>
    </recommendedName>
</protein>
<evidence type="ECO:0000313" key="3">
    <source>
        <dbReference type="Proteomes" id="UP001596392"/>
    </source>
</evidence>
<accession>A0ABW2GY74</accession>
<comment type="caution">
    <text evidence="2">The sequence shown here is derived from an EMBL/GenBank/DDBJ whole genome shotgun (WGS) entry which is preliminary data.</text>
</comment>
<dbReference type="CDD" id="cd06223">
    <property type="entry name" value="PRTases_typeI"/>
    <property type="match status" value="1"/>
</dbReference>
<reference evidence="3" key="1">
    <citation type="journal article" date="2019" name="Int. J. Syst. Evol. Microbiol.">
        <title>The Global Catalogue of Microorganisms (GCM) 10K type strain sequencing project: providing services to taxonomists for standard genome sequencing and annotation.</title>
        <authorList>
            <consortium name="The Broad Institute Genomics Platform"/>
            <consortium name="The Broad Institute Genome Sequencing Center for Infectious Disease"/>
            <person name="Wu L."/>
            <person name="Ma J."/>
        </authorList>
    </citation>
    <scope>NUCLEOTIDE SEQUENCE [LARGE SCALE GENOMIC DNA]</scope>
    <source>
        <strain evidence="3">CGMCC 1.9106</strain>
    </source>
</reference>
<dbReference type="Proteomes" id="UP001596392">
    <property type="component" value="Unassembled WGS sequence"/>
</dbReference>
<dbReference type="RefSeq" id="WP_376807589.1">
    <property type="nucleotide sequence ID" value="NZ_JBHTAC010000018.1"/>
</dbReference>
<name>A0ABW2GY74_9ACTN</name>
<keyword evidence="3" id="KW-1185">Reference proteome</keyword>
<proteinExistence type="predicted"/>
<sequence length="266" mass="28117">MEFAVAVAGIIGALVALVTLGVNVSQYRLQRTAVAAPGRKVESREALKILDEIDEDPVRAIAADHIFIQSDKSGVGYIVTQPIAVYLDMHTASCVPAKRAVLARSLADFVEEGLGTDLKGVSIATPREGNLLVGSSVAELLGSDFLMIRTGRAPRFGYPIEGTFLPGATAVIVDDLCMEGSFLATCVNHLRTYGLNVSDVFCLFERMDGDAREGLAEVGVELHSKYQIDDDELKQLKGVGRLRPAAPAGPLPSQAGGGPARPAGND</sequence>
<organism evidence="2 3">
    <name type="scientific">Catellatospora aurea</name>
    <dbReference type="NCBI Taxonomy" id="1337874"/>
    <lineage>
        <taxon>Bacteria</taxon>
        <taxon>Bacillati</taxon>
        <taxon>Actinomycetota</taxon>
        <taxon>Actinomycetes</taxon>
        <taxon>Micromonosporales</taxon>
        <taxon>Micromonosporaceae</taxon>
        <taxon>Catellatospora</taxon>
    </lineage>
</organism>
<feature type="compositionally biased region" description="Low complexity" evidence="1">
    <location>
        <begin position="242"/>
        <end position="252"/>
    </location>
</feature>
<dbReference type="Gene3D" id="3.40.50.2020">
    <property type="match status" value="1"/>
</dbReference>
<dbReference type="InterPro" id="IPR000836">
    <property type="entry name" value="PRTase_dom"/>
</dbReference>
<dbReference type="InterPro" id="IPR029057">
    <property type="entry name" value="PRTase-like"/>
</dbReference>